<organism evidence="1">
    <name type="scientific">bioreactor metagenome</name>
    <dbReference type="NCBI Taxonomy" id="1076179"/>
    <lineage>
        <taxon>unclassified sequences</taxon>
        <taxon>metagenomes</taxon>
        <taxon>ecological metagenomes</taxon>
    </lineage>
</organism>
<evidence type="ECO:0000313" key="1">
    <source>
        <dbReference type="EMBL" id="MPN10267.1"/>
    </source>
</evidence>
<proteinExistence type="predicted"/>
<reference evidence="1" key="1">
    <citation type="submission" date="2019-08" db="EMBL/GenBank/DDBJ databases">
        <authorList>
            <person name="Kucharzyk K."/>
            <person name="Murdoch R.W."/>
            <person name="Higgins S."/>
            <person name="Loffler F."/>
        </authorList>
    </citation>
    <scope>NUCLEOTIDE SEQUENCE</scope>
</reference>
<accession>A0A645F7R5</accession>
<dbReference type="EMBL" id="VSSQ01056409">
    <property type="protein sequence ID" value="MPN10267.1"/>
    <property type="molecule type" value="Genomic_DNA"/>
</dbReference>
<name>A0A645F7R5_9ZZZZ</name>
<protein>
    <submittedName>
        <fullName evidence="1">Uncharacterized protein</fullName>
    </submittedName>
</protein>
<dbReference type="AlphaFoldDB" id="A0A645F7R5"/>
<gene>
    <name evidence="1" type="ORF">SDC9_157562</name>
</gene>
<comment type="caution">
    <text evidence="1">The sequence shown here is derived from an EMBL/GenBank/DDBJ whole genome shotgun (WGS) entry which is preliminary data.</text>
</comment>
<sequence>MGIGIEIAVGPPVGEQVVCGAQAADGGEVGGGNLRHAHVADGHKFRIFHGLQSNKVQIPGGGVMLGVVQAVGVGKAGVLAAKGLRLGVHSVHKGVHAAADRLGQHVAGLVGGNHQHTLEVIFHAHGFPHLNPGGAAVGGKSGQRGGGGGKILIQRKLALIHGLQRQQSGHNFCQTGGV</sequence>